<feature type="domain" description="ZF-HD dimerization-type" evidence="6">
    <location>
        <begin position="18"/>
        <end position="61"/>
    </location>
</feature>
<accession>A0A022QCE2</accession>
<dbReference type="GO" id="GO:0000976">
    <property type="term" value="F:transcription cis-regulatory region binding"/>
    <property type="evidence" value="ECO:0000318"/>
    <property type="project" value="GO_Central"/>
</dbReference>
<evidence type="ECO:0000256" key="1">
    <source>
        <dbReference type="ARBA" id="ARBA00004496"/>
    </source>
</evidence>
<evidence type="ECO:0000259" key="6">
    <source>
        <dbReference type="PROSITE" id="PS51523"/>
    </source>
</evidence>
<proteinExistence type="predicted"/>
<keyword evidence="3" id="KW-0479">Metal-binding</keyword>
<dbReference type="EMBL" id="KI632003">
    <property type="protein sequence ID" value="EYU25299.1"/>
    <property type="molecule type" value="Genomic_DNA"/>
</dbReference>
<dbReference type="GO" id="GO:0005737">
    <property type="term" value="C:cytoplasm"/>
    <property type="evidence" value="ECO:0007669"/>
    <property type="project" value="UniProtKB-SubCell"/>
</dbReference>
<gene>
    <name evidence="7" type="ORF">MIMGU_mgv11b016840mg</name>
</gene>
<dbReference type="PROSITE" id="PS51523">
    <property type="entry name" value="ZF_HD_DIMER"/>
    <property type="match status" value="1"/>
</dbReference>
<evidence type="ECO:0000313" key="8">
    <source>
        <dbReference type="Proteomes" id="UP000030748"/>
    </source>
</evidence>
<keyword evidence="8" id="KW-1185">Reference proteome</keyword>
<evidence type="ECO:0000256" key="3">
    <source>
        <dbReference type="ARBA" id="ARBA00022723"/>
    </source>
</evidence>
<dbReference type="InterPro" id="IPR006456">
    <property type="entry name" value="ZF_HD_homeobox_Cys/His_dimer"/>
</dbReference>
<dbReference type="STRING" id="4155.A0A022QCE2"/>
<dbReference type="AlphaFoldDB" id="A0A022QCE2"/>
<dbReference type="Pfam" id="PF04770">
    <property type="entry name" value="ZF-HD_dimer"/>
    <property type="match status" value="1"/>
</dbReference>
<protein>
    <recommendedName>
        <fullName evidence="6">ZF-HD dimerization-type domain-containing protein</fullName>
    </recommendedName>
</protein>
<dbReference type="PANTHER" id="PTHR31948:SF162">
    <property type="entry name" value="MINI ZINC FINGER PROTEIN 2"/>
    <property type="match status" value="1"/>
</dbReference>
<evidence type="ECO:0000313" key="7">
    <source>
        <dbReference type="EMBL" id="EYU25299.1"/>
    </source>
</evidence>
<evidence type="ECO:0000256" key="4">
    <source>
        <dbReference type="ARBA" id="ARBA00022771"/>
    </source>
</evidence>
<name>A0A022QCE2_ERYGU</name>
<organism evidence="7 8">
    <name type="scientific">Erythranthe guttata</name>
    <name type="common">Yellow monkey flower</name>
    <name type="synonym">Mimulus guttatus</name>
    <dbReference type="NCBI Taxonomy" id="4155"/>
    <lineage>
        <taxon>Eukaryota</taxon>
        <taxon>Viridiplantae</taxon>
        <taxon>Streptophyta</taxon>
        <taxon>Embryophyta</taxon>
        <taxon>Tracheophyta</taxon>
        <taxon>Spermatophyta</taxon>
        <taxon>Magnoliopsida</taxon>
        <taxon>eudicotyledons</taxon>
        <taxon>Gunneridae</taxon>
        <taxon>Pentapetalae</taxon>
        <taxon>asterids</taxon>
        <taxon>lamiids</taxon>
        <taxon>Lamiales</taxon>
        <taxon>Phrymaceae</taxon>
        <taxon>Erythranthe</taxon>
    </lineage>
</organism>
<keyword evidence="5" id="KW-0862">Zinc</keyword>
<dbReference type="PANTHER" id="PTHR31948">
    <property type="entry name" value="ZINC-FINGER HOMEODOMAIN PROTEIN 2"/>
    <property type="match status" value="1"/>
</dbReference>
<comment type="subcellular location">
    <subcellularLocation>
        <location evidence="1">Cytoplasm</location>
    </subcellularLocation>
</comment>
<dbReference type="GO" id="GO:0005634">
    <property type="term" value="C:nucleus"/>
    <property type="evidence" value="ECO:0000318"/>
    <property type="project" value="GO_Central"/>
</dbReference>
<keyword evidence="2" id="KW-0963">Cytoplasm</keyword>
<sequence>MTSVIEQRNQNNMEAVKYAECRKSHIHYLGWADGCQEYKESTSSPSKCEICGCHRNFHRKLEVAAAAEELLVRHEKEVGLQCGATAGQGKLEEELQCDFDPEAVAELFCIALRRFGRMVRRNGVGTVVTAVPERERSPSFRNP</sequence>
<dbReference type="Proteomes" id="UP000030748">
    <property type="component" value="Unassembled WGS sequence"/>
</dbReference>
<evidence type="ECO:0000256" key="2">
    <source>
        <dbReference type="ARBA" id="ARBA00022490"/>
    </source>
</evidence>
<evidence type="ECO:0000256" key="5">
    <source>
        <dbReference type="ARBA" id="ARBA00022833"/>
    </source>
</evidence>
<dbReference type="GO" id="GO:0006355">
    <property type="term" value="P:regulation of DNA-templated transcription"/>
    <property type="evidence" value="ECO:0000318"/>
    <property type="project" value="GO_Central"/>
</dbReference>
<reference evidence="7 8" key="1">
    <citation type="journal article" date="2013" name="Proc. Natl. Acad. Sci. U.S.A.">
        <title>Fine-scale variation in meiotic recombination in Mimulus inferred from population shotgun sequencing.</title>
        <authorList>
            <person name="Hellsten U."/>
            <person name="Wright K.M."/>
            <person name="Jenkins J."/>
            <person name="Shu S."/>
            <person name="Yuan Y."/>
            <person name="Wessler S.R."/>
            <person name="Schmutz J."/>
            <person name="Willis J.H."/>
            <person name="Rokhsar D.S."/>
        </authorList>
    </citation>
    <scope>NUCLEOTIDE SEQUENCE [LARGE SCALE GENOMIC DNA]</scope>
    <source>
        <strain evidence="8">cv. DUN x IM62</strain>
    </source>
</reference>
<keyword evidence="4" id="KW-0863">Zinc-finger</keyword>
<dbReference type="GO" id="GO:0008270">
    <property type="term" value="F:zinc ion binding"/>
    <property type="evidence" value="ECO:0007669"/>
    <property type="project" value="UniProtKB-KW"/>
</dbReference>
<dbReference type="GO" id="GO:0003700">
    <property type="term" value="F:DNA-binding transcription factor activity"/>
    <property type="evidence" value="ECO:0000318"/>
    <property type="project" value="GO_Central"/>
</dbReference>